<dbReference type="InterPro" id="IPR050469">
    <property type="entry name" value="Diguanylate_Cyclase"/>
</dbReference>
<dbReference type="Pfam" id="PF00990">
    <property type="entry name" value="GGDEF"/>
    <property type="match status" value="1"/>
</dbReference>
<keyword evidence="6" id="KW-1185">Reference proteome</keyword>
<feature type="domain" description="GGDEF" evidence="4">
    <location>
        <begin position="140"/>
        <end position="274"/>
    </location>
</feature>
<dbReference type="GO" id="GO:0043709">
    <property type="term" value="P:cell adhesion involved in single-species biofilm formation"/>
    <property type="evidence" value="ECO:0007669"/>
    <property type="project" value="TreeGrafter"/>
</dbReference>
<evidence type="ECO:0000313" key="6">
    <source>
        <dbReference type="Proteomes" id="UP000237968"/>
    </source>
</evidence>
<dbReference type="InterPro" id="IPR043128">
    <property type="entry name" value="Rev_trsase/Diguanyl_cyclase"/>
</dbReference>
<dbReference type="PROSITE" id="PS50887">
    <property type="entry name" value="GGDEF"/>
    <property type="match status" value="1"/>
</dbReference>
<organism evidence="5 6">
    <name type="scientific">Enhygromyxa salina</name>
    <dbReference type="NCBI Taxonomy" id="215803"/>
    <lineage>
        <taxon>Bacteria</taxon>
        <taxon>Pseudomonadati</taxon>
        <taxon>Myxococcota</taxon>
        <taxon>Polyangia</taxon>
        <taxon>Nannocystales</taxon>
        <taxon>Nannocystaceae</taxon>
        <taxon>Enhygromyxa</taxon>
    </lineage>
</organism>
<dbReference type="NCBIfam" id="TIGR00254">
    <property type="entry name" value="GGDEF"/>
    <property type="match status" value="1"/>
</dbReference>
<dbReference type="AlphaFoldDB" id="A0A2S9YHA4"/>
<comment type="caution">
    <text evidence="5">The sequence shown here is derived from an EMBL/GenBank/DDBJ whole genome shotgun (WGS) entry which is preliminary data.</text>
</comment>
<dbReference type="Gene3D" id="3.30.70.270">
    <property type="match status" value="1"/>
</dbReference>
<evidence type="ECO:0000256" key="2">
    <source>
        <dbReference type="ARBA" id="ARBA00034247"/>
    </source>
</evidence>
<evidence type="ECO:0000313" key="5">
    <source>
        <dbReference type="EMBL" id="PRQ04487.1"/>
    </source>
</evidence>
<dbReference type="SUPFAM" id="SSF55073">
    <property type="entry name" value="Nucleotide cyclase"/>
    <property type="match status" value="1"/>
</dbReference>
<keyword evidence="5" id="KW-0808">Transferase</keyword>
<dbReference type="GO" id="GO:0052621">
    <property type="term" value="F:diguanylate cyclase activity"/>
    <property type="evidence" value="ECO:0007669"/>
    <property type="project" value="UniProtKB-EC"/>
</dbReference>
<dbReference type="InterPro" id="IPR000160">
    <property type="entry name" value="GGDEF_dom"/>
</dbReference>
<feature type="transmembrane region" description="Helical" evidence="3">
    <location>
        <begin position="43"/>
        <end position="65"/>
    </location>
</feature>
<keyword evidence="3" id="KW-1133">Transmembrane helix</keyword>
<gene>
    <name evidence="5" type="primary">ycdT</name>
    <name evidence="5" type="ORF">ENSA5_07180</name>
</gene>
<feature type="transmembrane region" description="Helical" evidence="3">
    <location>
        <begin position="80"/>
        <end position="98"/>
    </location>
</feature>
<dbReference type="EC" id="2.7.7.65" evidence="1"/>
<comment type="catalytic activity">
    <reaction evidence="2">
        <text>2 GTP = 3',3'-c-di-GMP + 2 diphosphate</text>
        <dbReference type="Rhea" id="RHEA:24898"/>
        <dbReference type="ChEBI" id="CHEBI:33019"/>
        <dbReference type="ChEBI" id="CHEBI:37565"/>
        <dbReference type="ChEBI" id="CHEBI:58805"/>
        <dbReference type="EC" id="2.7.7.65"/>
    </reaction>
</comment>
<dbReference type="CDD" id="cd01949">
    <property type="entry name" value="GGDEF"/>
    <property type="match status" value="1"/>
</dbReference>
<keyword evidence="3" id="KW-0472">Membrane</keyword>
<dbReference type="FunFam" id="3.30.70.270:FF:000001">
    <property type="entry name" value="Diguanylate cyclase domain protein"/>
    <property type="match status" value="1"/>
</dbReference>
<dbReference type="GO" id="GO:1902201">
    <property type="term" value="P:negative regulation of bacterial-type flagellum-dependent cell motility"/>
    <property type="evidence" value="ECO:0007669"/>
    <property type="project" value="TreeGrafter"/>
</dbReference>
<keyword evidence="5" id="KW-0548">Nucleotidyltransferase</keyword>
<name>A0A2S9YHA4_9BACT</name>
<keyword evidence="3" id="KW-0812">Transmembrane</keyword>
<proteinExistence type="predicted"/>
<dbReference type="Proteomes" id="UP000237968">
    <property type="component" value="Unassembled WGS sequence"/>
</dbReference>
<protein>
    <recommendedName>
        <fullName evidence="1">diguanylate cyclase</fullName>
        <ecNumber evidence="1">2.7.7.65</ecNumber>
    </recommendedName>
</protein>
<dbReference type="SMART" id="SM00267">
    <property type="entry name" value="GGDEF"/>
    <property type="match status" value="1"/>
</dbReference>
<evidence type="ECO:0000259" key="4">
    <source>
        <dbReference type="PROSITE" id="PS50887"/>
    </source>
</evidence>
<dbReference type="GO" id="GO:0005886">
    <property type="term" value="C:plasma membrane"/>
    <property type="evidence" value="ECO:0007669"/>
    <property type="project" value="TreeGrafter"/>
</dbReference>
<accession>A0A2S9YHA4</accession>
<reference evidence="5 6" key="1">
    <citation type="submission" date="2018-03" db="EMBL/GenBank/DDBJ databases">
        <title>Draft Genome Sequences of the Obligatory Marine Myxobacteria Enhygromyxa salina SWB005.</title>
        <authorList>
            <person name="Poehlein A."/>
            <person name="Moghaddam J.A."/>
            <person name="Harms H."/>
            <person name="Alanjari M."/>
            <person name="Koenig G.M."/>
            <person name="Daniel R."/>
            <person name="Schaeberle T.F."/>
        </authorList>
    </citation>
    <scope>NUCLEOTIDE SEQUENCE [LARGE SCALE GENOMIC DNA]</scope>
    <source>
        <strain evidence="5 6">SWB005</strain>
    </source>
</reference>
<dbReference type="PANTHER" id="PTHR45138">
    <property type="entry name" value="REGULATORY COMPONENTS OF SENSORY TRANSDUCTION SYSTEM"/>
    <property type="match status" value="1"/>
</dbReference>
<dbReference type="InterPro" id="IPR029787">
    <property type="entry name" value="Nucleotide_cyclase"/>
</dbReference>
<evidence type="ECO:0000256" key="3">
    <source>
        <dbReference type="SAM" id="Phobius"/>
    </source>
</evidence>
<dbReference type="EMBL" id="PVNK01000037">
    <property type="protein sequence ID" value="PRQ04487.1"/>
    <property type="molecule type" value="Genomic_DNA"/>
</dbReference>
<dbReference type="PANTHER" id="PTHR45138:SF9">
    <property type="entry name" value="DIGUANYLATE CYCLASE DGCM-RELATED"/>
    <property type="match status" value="1"/>
</dbReference>
<sequence>MGRKAAWAESITRGFVGWCHVLVDCAKVTRWTSTRRWVNPRSAWTWAAIGLGLAPGAPLGLWVVFKLTGADLSDDVCQMALIYSGVATAVVFVTFGGLTGRLMDRLRSASLHDGLTGLFNRRFLRESLPQLQAAAARRSQPLCVLMLDLDLFKRVNDAHGHLVGDQTLCAVAETLRRHSRRSDLVARYGGEEFAVLCPDTDGETGLQVAERLREAVEALGEDRLGHPGPQTVSVGVAIQSPEHELAPEVLLDHADMALYRAKHRGRNQTVAWLDGQELA</sequence>
<evidence type="ECO:0000256" key="1">
    <source>
        <dbReference type="ARBA" id="ARBA00012528"/>
    </source>
</evidence>